<feature type="binding site" description="axial binding residue" evidence="9">
    <location>
        <position position="43"/>
    </location>
    <ligand>
        <name>heme</name>
        <dbReference type="ChEBI" id="CHEBI:30413"/>
    </ligand>
    <ligandPart>
        <name>Fe</name>
        <dbReference type="ChEBI" id="CHEBI:18248"/>
    </ligandPart>
</feature>
<keyword evidence="4" id="KW-0964">Secreted</keyword>
<keyword evidence="9" id="KW-0349">Heme</keyword>
<feature type="region of interest" description="Disordered" evidence="10">
    <location>
        <begin position="115"/>
        <end position="181"/>
    </location>
</feature>
<evidence type="ECO:0000256" key="7">
    <source>
        <dbReference type="ARBA" id="ARBA00023157"/>
    </source>
</evidence>
<keyword evidence="5" id="KW-0325">Glycoprotein</keyword>
<evidence type="ECO:0000313" key="13">
    <source>
        <dbReference type="EMBL" id="KAK0387838.1"/>
    </source>
</evidence>
<dbReference type="AlphaFoldDB" id="A0AA39GJL3"/>
<sequence length="201" mass="19473">MKATIVALLAASLVSAQSFDGIPKCAQECLQEAIPQAGCGLQDTACQCLESTQMKLRSLAAPCFLSQCEPNEVLQAQSAGNAACEAFKSATATVSDAGTTGLMSILPTDVLPPISSPATTPGAPSITTISSIATPPSGGNLTTTRTTTGDDSNETGGSGGGSGSGGNGGSGDNAGTTTSTDAAPMATAGLVAALFAAAIAI</sequence>
<accession>A0AA39GJL3</accession>
<dbReference type="SMART" id="SM00747">
    <property type="entry name" value="CFEM"/>
    <property type="match status" value="1"/>
</dbReference>
<dbReference type="Pfam" id="PF05730">
    <property type="entry name" value="CFEM"/>
    <property type="match status" value="1"/>
</dbReference>
<evidence type="ECO:0000256" key="2">
    <source>
        <dbReference type="ARBA" id="ARBA00004613"/>
    </source>
</evidence>
<evidence type="ECO:0000256" key="1">
    <source>
        <dbReference type="ARBA" id="ARBA00004589"/>
    </source>
</evidence>
<organism evidence="13 14">
    <name type="scientific">Sarocladium strictum</name>
    <name type="common">Black bundle disease fungus</name>
    <name type="synonym">Acremonium strictum</name>
    <dbReference type="NCBI Taxonomy" id="5046"/>
    <lineage>
        <taxon>Eukaryota</taxon>
        <taxon>Fungi</taxon>
        <taxon>Dikarya</taxon>
        <taxon>Ascomycota</taxon>
        <taxon>Pezizomycotina</taxon>
        <taxon>Sordariomycetes</taxon>
        <taxon>Hypocreomycetidae</taxon>
        <taxon>Hypocreales</taxon>
        <taxon>Sarocladiaceae</taxon>
        <taxon>Sarocladium</taxon>
    </lineage>
</organism>
<name>A0AA39GJL3_SARSR</name>
<comment type="caution">
    <text evidence="13">The sequence shown here is derived from an EMBL/GenBank/DDBJ whole genome shotgun (WGS) entry which is preliminary data.</text>
</comment>
<feature type="domain" description="CFEM" evidence="12">
    <location>
        <begin position="1"/>
        <end position="110"/>
    </location>
</feature>
<evidence type="ECO:0000256" key="5">
    <source>
        <dbReference type="ARBA" id="ARBA00022622"/>
    </source>
</evidence>
<feature type="disulfide bond" evidence="9">
    <location>
        <begin position="39"/>
        <end position="46"/>
    </location>
</feature>
<dbReference type="EMBL" id="JAPDFR010000003">
    <property type="protein sequence ID" value="KAK0387838.1"/>
    <property type="molecule type" value="Genomic_DNA"/>
</dbReference>
<reference evidence="13" key="1">
    <citation type="submission" date="2022-10" db="EMBL/GenBank/DDBJ databases">
        <title>Determination and structural analysis of whole genome sequence of Sarocladium strictum F4-1.</title>
        <authorList>
            <person name="Hu L."/>
            <person name="Jiang Y."/>
        </authorList>
    </citation>
    <scope>NUCLEOTIDE SEQUENCE</scope>
    <source>
        <strain evidence="13">F4-1</strain>
    </source>
</reference>
<protein>
    <recommendedName>
        <fullName evidence="12">CFEM domain-containing protein</fullName>
    </recommendedName>
</protein>
<feature type="chain" id="PRO_5041412047" description="CFEM domain-containing protein" evidence="11">
    <location>
        <begin position="17"/>
        <end position="201"/>
    </location>
</feature>
<evidence type="ECO:0000256" key="3">
    <source>
        <dbReference type="ARBA" id="ARBA00010031"/>
    </source>
</evidence>
<evidence type="ECO:0000259" key="12">
    <source>
        <dbReference type="PROSITE" id="PS52012"/>
    </source>
</evidence>
<keyword evidence="7 9" id="KW-1015">Disulfide bond</keyword>
<dbReference type="Proteomes" id="UP001175261">
    <property type="component" value="Unassembled WGS sequence"/>
</dbReference>
<evidence type="ECO:0000256" key="11">
    <source>
        <dbReference type="SAM" id="SignalP"/>
    </source>
</evidence>
<evidence type="ECO:0000256" key="9">
    <source>
        <dbReference type="PROSITE-ProRule" id="PRU01356"/>
    </source>
</evidence>
<dbReference type="GO" id="GO:0098552">
    <property type="term" value="C:side of membrane"/>
    <property type="evidence" value="ECO:0007669"/>
    <property type="project" value="UniProtKB-KW"/>
</dbReference>
<evidence type="ECO:0000256" key="10">
    <source>
        <dbReference type="SAM" id="MobiDB-lite"/>
    </source>
</evidence>
<dbReference type="PROSITE" id="PS52012">
    <property type="entry name" value="CFEM"/>
    <property type="match status" value="1"/>
</dbReference>
<keyword evidence="9" id="KW-0408">Iron</keyword>
<comment type="subcellular location">
    <subcellularLocation>
        <location evidence="1">Membrane</location>
        <topology evidence="1">Lipid-anchor</topology>
        <topology evidence="1">GPI-anchor</topology>
    </subcellularLocation>
    <subcellularLocation>
        <location evidence="2">Secreted</location>
    </subcellularLocation>
</comment>
<keyword evidence="6 11" id="KW-0732">Signal</keyword>
<proteinExistence type="inferred from homology"/>
<feature type="compositionally biased region" description="Polar residues" evidence="10">
    <location>
        <begin position="125"/>
        <end position="141"/>
    </location>
</feature>
<dbReference type="GO" id="GO:0046872">
    <property type="term" value="F:metal ion binding"/>
    <property type="evidence" value="ECO:0007669"/>
    <property type="project" value="UniProtKB-UniRule"/>
</dbReference>
<gene>
    <name evidence="13" type="ORF">NLU13_4083</name>
</gene>
<dbReference type="InterPro" id="IPR008427">
    <property type="entry name" value="Extracellular_membr_CFEM_dom"/>
</dbReference>
<dbReference type="GO" id="GO:0005576">
    <property type="term" value="C:extracellular region"/>
    <property type="evidence" value="ECO:0007669"/>
    <property type="project" value="UniProtKB-SubCell"/>
</dbReference>
<evidence type="ECO:0000256" key="4">
    <source>
        <dbReference type="ARBA" id="ARBA00022525"/>
    </source>
</evidence>
<comment type="caution">
    <text evidence="9">Lacks conserved residue(s) required for the propagation of feature annotation.</text>
</comment>
<feature type="compositionally biased region" description="Gly residues" evidence="10">
    <location>
        <begin position="156"/>
        <end position="172"/>
    </location>
</feature>
<keyword evidence="14" id="KW-1185">Reference proteome</keyword>
<comment type="similarity">
    <text evidence="3">Belongs to the RBT5 family.</text>
</comment>
<evidence type="ECO:0000256" key="8">
    <source>
        <dbReference type="ARBA" id="ARBA00023288"/>
    </source>
</evidence>
<feature type="signal peptide" evidence="11">
    <location>
        <begin position="1"/>
        <end position="16"/>
    </location>
</feature>
<keyword evidence="9" id="KW-0479">Metal-binding</keyword>
<keyword evidence="5" id="KW-0336">GPI-anchor</keyword>
<keyword evidence="8" id="KW-0449">Lipoprotein</keyword>
<evidence type="ECO:0000313" key="14">
    <source>
        <dbReference type="Proteomes" id="UP001175261"/>
    </source>
</evidence>
<evidence type="ECO:0000256" key="6">
    <source>
        <dbReference type="ARBA" id="ARBA00022729"/>
    </source>
</evidence>
<keyword evidence="5" id="KW-0472">Membrane</keyword>